<dbReference type="SUPFAM" id="SSF50249">
    <property type="entry name" value="Nucleic acid-binding proteins"/>
    <property type="match status" value="1"/>
</dbReference>
<evidence type="ECO:0000313" key="6">
    <source>
        <dbReference type="Proteomes" id="UP000823775"/>
    </source>
</evidence>
<dbReference type="InterPro" id="IPR007199">
    <property type="entry name" value="Rep_factor-A_N"/>
</dbReference>
<comment type="caution">
    <text evidence="5">The sequence shown here is derived from an EMBL/GenBank/DDBJ whole genome shotgun (WGS) entry which is preliminary data.</text>
</comment>
<accession>A0ABS8VC28</accession>
<evidence type="ECO:0000259" key="4">
    <source>
        <dbReference type="Pfam" id="PF16900"/>
    </source>
</evidence>
<dbReference type="Pfam" id="PF16900">
    <property type="entry name" value="REPA_OB_2"/>
    <property type="match status" value="1"/>
</dbReference>
<proteinExistence type="predicted"/>
<organism evidence="5 6">
    <name type="scientific">Datura stramonium</name>
    <name type="common">Jimsonweed</name>
    <name type="synonym">Common thornapple</name>
    <dbReference type="NCBI Taxonomy" id="4076"/>
    <lineage>
        <taxon>Eukaryota</taxon>
        <taxon>Viridiplantae</taxon>
        <taxon>Streptophyta</taxon>
        <taxon>Embryophyta</taxon>
        <taxon>Tracheophyta</taxon>
        <taxon>Spermatophyta</taxon>
        <taxon>Magnoliopsida</taxon>
        <taxon>eudicotyledons</taxon>
        <taxon>Gunneridae</taxon>
        <taxon>Pentapetalae</taxon>
        <taxon>asterids</taxon>
        <taxon>lamiids</taxon>
        <taxon>Solanales</taxon>
        <taxon>Solanaceae</taxon>
        <taxon>Solanoideae</taxon>
        <taxon>Datureae</taxon>
        <taxon>Datura</taxon>
    </lineage>
</organism>
<name>A0ABS8VC28_DATST</name>
<dbReference type="Pfam" id="PF08646">
    <property type="entry name" value="Rep_fac-A_C"/>
    <property type="match status" value="1"/>
</dbReference>
<dbReference type="PANTHER" id="PTHR23273">
    <property type="entry name" value="REPLICATION FACTOR A 1, RFA1"/>
    <property type="match status" value="1"/>
</dbReference>
<dbReference type="InterPro" id="IPR012340">
    <property type="entry name" value="NA-bd_OB-fold"/>
</dbReference>
<dbReference type="Pfam" id="PF04057">
    <property type="entry name" value="Rep-A_N"/>
    <property type="match status" value="1"/>
</dbReference>
<gene>
    <name evidence="5" type="ORF">HAX54_031246</name>
</gene>
<dbReference type="Proteomes" id="UP000823775">
    <property type="component" value="Unassembled WGS sequence"/>
</dbReference>
<feature type="domain" description="Replication factor A C-terminal" evidence="3">
    <location>
        <begin position="203"/>
        <end position="268"/>
    </location>
</feature>
<dbReference type="InterPro" id="IPR031657">
    <property type="entry name" value="REPA_OB_2"/>
</dbReference>
<evidence type="ECO:0000256" key="1">
    <source>
        <dbReference type="ARBA" id="ARBA00023125"/>
    </source>
</evidence>
<dbReference type="PANTHER" id="PTHR23273:SF47">
    <property type="entry name" value="REPLICATION PROTEIN A 70 KDA DNA-BINDING SUBUNIT A"/>
    <property type="match status" value="1"/>
</dbReference>
<feature type="domain" description="Replication protein A OB" evidence="4">
    <location>
        <begin position="141"/>
        <end position="172"/>
    </location>
</feature>
<dbReference type="Gene3D" id="2.40.50.140">
    <property type="entry name" value="Nucleic acid-binding proteins"/>
    <property type="match status" value="3"/>
</dbReference>
<evidence type="ECO:0000259" key="3">
    <source>
        <dbReference type="Pfam" id="PF08646"/>
    </source>
</evidence>
<protein>
    <submittedName>
        <fullName evidence="5">Uncharacterized protein</fullName>
    </submittedName>
</protein>
<keyword evidence="1" id="KW-0238">DNA-binding</keyword>
<sequence length="318" mass="35791">MLATQLNDRVKTGRVRKSSVIQLIEYICSTVQNRKISPQHGNYYTRMQIIGNPAIVESNVGAQKTISNGASGLKLAQKNFNHLKNEWEIFFETPTVDLCPDEDAFYSKMQFSFRPISEIESAENNSIIDGRSVLQELAEAGFSSVLAVKAAKVSDFTGKSIGTISSTQLFINPDLSETQTLREWFDQGGKDIASQSISRENMPESGEEILGCPAKELYLMKYERGWDDTKFSEIIRNSSFRQFLFRLKIKEEFMDQNWKHRLQHQQLQQAITPPAEMLSKKFLRDGETPSAASATLGMTMEAAAAGRVNLSKLLLMKP</sequence>
<dbReference type="EMBL" id="JACEIK010003941">
    <property type="protein sequence ID" value="MCD9643629.1"/>
    <property type="molecule type" value="Genomic_DNA"/>
</dbReference>
<dbReference type="InterPro" id="IPR013955">
    <property type="entry name" value="Rep_factor-A_C"/>
</dbReference>
<keyword evidence="6" id="KW-1185">Reference proteome</keyword>
<feature type="domain" description="Replication factor-A protein 1 N-terminal" evidence="2">
    <location>
        <begin position="1"/>
        <end position="36"/>
    </location>
</feature>
<reference evidence="5 6" key="1">
    <citation type="journal article" date="2021" name="BMC Genomics">
        <title>Datura genome reveals duplications of psychoactive alkaloid biosynthetic genes and high mutation rate following tissue culture.</title>
        <authorList>
            <person name="Rajewski A."/>
            <person name="Carter-House D."/>
            <person name="Stajich J."/>
            <person name="Litt A."/>
        </authorList>
    </citation>
    <scope>NUCLEOTIDE SEQUENCE [LARGE SCALE GENOMIC DNA]</scope>
    <source>
        <strain evidence="5">AR-01</strain>
    </source>
</reference>
<evidence type="ECO:0000259" key="2">
    <source>
        <dbReference type="Pfam" id="PF04057"/>
    </source>
</evidence>
<evidence type="ECO:0000313" key="5">
    <source>
        <dbReference type="EMBL" id="MCD9643629.1"/>
    </source>
</evidence>